<feature type="region of interest" description="Disordered" evidence="1">
    <location>
        <begin position="1"/>
        <end position="31"/>
    </location>
</feature>
<dbReference type="EMBL" id="JARK01000873">
    <property type="protein sequence ID" value="EYC34917.1"/>
    <property type="molecule type" value="Genomic_DNA"/>
</dbReference>
<evidence type="ECO:0000313" key="3">
    <source>
        <dbReference type="Proteomes" id="UP000024635"/>
    </source>
</evidence>
<proteinExistence type="predicted"/>
<evidence type="ECO:0000256" key="1">
    <source>
        <dbReference type="SAM" id="MobiDB-lite"/>
    </source>
</evidence>
<feature type="compositionally biased region" description="Basic and acidic residues" evidence="1">
    <location>
        <begin position="1"/>
        <end position="30"/>
    </location>
</feature>
<gene>
    <name evidence="2" type="primary">Acey_s1274.g3797</name>
    <name evidence="2" type="ORF">Y032_1274g3797</name>
</gene>
<organism evidence="2 3">
    <name type="scientific">Ancylostoma ceylanicum</name>
    <dbReference type="NCBI Taxonomy" id="53326"/>
    <lineage>
        <taxon>Eukaryota</taxon>
        <taxon>Metazoa</taxon>
        <taxon>Ecdysozoa</taxon>
        <taxon>Nematoda</taxon>
        <taxon>Chromadorea</taxon>
        <taxon>Rhabditida</taxon>
        <taxon>Rhabditina</taxon>
        <taxon>Rhabditomorpha</taxon>
        <taxon>Strongyloidea</taxon>
        <taxon>Ancylostomatidae</taxon>
        <taxon>Ancylostomatinae</taxon>
        <taxon>Ancylostoma</taxon>
    </lineage>
</organism>
<reference evidence="3" key="1">
    <citation type="journal article" date="2015" name="Nat. Genet.">
        <title>The genome and transcriptome of the zoonotic hookworm Ancylostoma ceylanicum identify infection-specific gene families.</title>
        <authorList>
            <person name="Schwarz E.M."/>
            <person name="Hu Y."/>
            <person name="Antoshechkin I."/>
            <person name="Miller M.M."/>
            <person name="Sternberg P.W."/>
            <person name="Aroian R.V."/>
        </authorList>
    </citation>
    <scope>NUCLEOTIDE SEQUENCE</scope>
    <source>
        <strain evidence="3">HY135</strain>
    </source>
</reference>
<keyword evidence="3" id="KW-1185">Reference proteome</keyword>
<protein>
    <submittedName>
        <fullName evidence="2">Uncharacterized protein</fullName>
    </submittedName>
</protein>
<dbReference type="AlphaFoldDB" id="A0A016W6K1"/>
<accession>A0A016W6K1</accession>
<comment type="caution">
    <text evidence="2">The sequence shown here is derived from an EMBL/GenBank/DDBJ whole genome shotgun (WGS) entry which is preliminary data.</text>
</comment>
<sequence length="69" mass="8454">MHYRQTEGDKQLRYKGKEELGEPNRGEHALRQLRRKRERACTNYERKGNRRKLWGSNIEEDILQLDRRS</sequence>
<dbReference type="Proteomes" id="UP000024635">
    <property type="component" value="Unassembled WGS sequence"/>
</dbReference>
<evidence type="ECO:0000313" key="2">
    <source>
        <dbReference type="EMBL" id="EYC34917.1"/>
    </source>
</evidence>
<name>A0A016W6K1_9BILA</name>